<protein>
    <submittedName>
        <fullName evidence="6">Type II toxin-antitoxin system HipA family toxin</fullName>
    </submittedName>
</protein>
<feature type="domain" description="HipA N-terminal subdomain 1" evidence="5">
    <location>
        <begin position="4"/>
        <end position="103"/>
    </location>
</feature>
<evidence type="ECO:0000256" key="1">
    <source>
        <dbReference type="ARBA" id="ARBA00010164"/>
    </source>
</evidence>
<dbReference type="Pfam" id="PF07804">
    <property type="entry name" value="HipA_C"/>
    <property type="match status" value="1"/>
</dbReference>
<dbReference type="Pfam" id="PF13657">
    <property type="entry name" value="Couple_hipA"/>
    <property type="match status" value="1"/>
</dbReference>
<keyword evidence="2" id="KW-0808">Transferase</keyword>
<comment type="similarity">
    <text evidence="1">Belongs to the HipA Ser/Thr kinase family.</text>
</comment>
<dbReference type="NCBIfam" id="TIGR03071">
    <property type="entry name" value="couple_hipA"/>
    <property type="match status" value="1"/>
</dbReference>
<dbReference type="RefSeq" id="WP_320427132.1">
    <property type="nucleotide sequence ID" value="NZ_JAXCLA010000023.1"/>
</dbReference>
<keyword evidence="3" id="KW-0418">Kinase</keyword>
<sequence length="400" mass="43927">MSDLAVWLNGERAATWTQARGSDSLTYEQGWIESPRGRPLSLSLPFTPTRRLTGAVVRNYFENLLPDAKSIRDRLGRRFRVRPNDSFELLSAIGRDCVGAVQLLPPDTEPLGVRSVSYEALDQAQIAEVLAGASTDNSLGAAGAIDDDVFRISLAGAQEKTALLLLGEQWCRPLGSTPTTHILKLPLGLVGGMNSLDMRDSVENEWLCLHLLEKLGLSTARVDIAKFGEQKVLVVTRFDREWMDDGSWIARLPQEDFCQATGTAPDKKYEKDGGPGIAKCMALLGGSEAPIDDRARFLLTQLAFWMLAATDGHAKNFSVFMLAGGAYRLTPLYDVLSAYPIMGHGKGKLPHQKAHLAMSVRGKSAHSQLDYVKPRHWALEARRSGVPDMLRAMVWLATTV</sequence>
<evidence type="ECO:0000259" key="4">
    <source>
        <dbReference type="Pfam" id="PF07804"/>
    </source>
</evidence>
<feature type="domain" description="HipA-like C-terminal" evidence="4">
    <location>
        <begin position="152"/>
        <end position="386"/>
    </location>
</feature>
<gene>
    <name evidence="6" type="ORF">SNE35_32035</name>
</gene>
<feature type="non-terminal residue" evidence="6">
    <location>
        <position position="400"/>
    </location>
</feature>
<evidence type="ECO:0000256" key="3">
    <source>
        <dbReference type="ARBA" id="ARBA00022777"/>
    </source>
</evidence>
<dbReference type="EMBL" id="JAXCLA010000023">
    <property type="protein sequence ID" value="MDY0749165.1"/>
    <property type="molecule type" value="Genomic_DNA"/>
</dbReference>
<proteinExistence type="inferred from homology"/>
<name>A0ABU5DS65_9BURK</name>
<keyword evidence="7" id="KW-1185">Reference proteome</keyword>
<dbReference type="Proteomes" id="UP001285263">
    <property type="component" value="Unassembled WGS sequence"/>
</dbReference>
<comment type="caution">
    <text evidence="6">The sequence shown here is derived from an EMBL/GenBank/DDBJ whole genome shotgun (WGS) entry which is preliminary data.</text>
</comment>
<evidence type="ECO:0000313" key="7">
    <source>
        <dbReference type="Proteomes" id="UP001285263"/>
    </source>
</evidence>
<evidence type="ECO:0000313" key="6">
    <source>
        <dbReference type="EMBL" id="MDY0749165.1"/>
    </source>
</evidence>
<dbReference type="PANTHER" id="PTHR37419:SF1">
    <property type="entry name" value="SERINE_THREONINE-PROTEIN KINASE TOXIN HIPA"/>
    <property type="match status" value="1"/>
</dbReference>
<dbReference type="InterPro" id="IPR017508">
    <property type="entry name" value="HipA_N1"/>
</dbReference>
<dbReference type="InterPro" id="IPR012893">
    <property type="entry name" value="HipA-like_C"/>
</dbReference>
<dbReference type="PANTHER" id="PTHR37419">
    <property type="entry name" value="SERINE/THREONINE-PROTEIN KINASE TOXIN HIPA"/>
    <property type="match status" value="1"/>
</dbReference>
<evidence type="ECO:0000256" key="2">
    <source>
        <dbReference type="ARBA" id="ARBA00022679"/>
    </source>
</evidence>
<dbReference type="CDD" id="cd17808">
    <property type="entry name" value="HipA_Ec_like"/>
    <property type="match status" value="1"/>
</dbReference>
<organism evidence="6 7">
    <name type="scientific">Roseateles agri</name>
    <dbReference type="NCBI Taxonomy" id="3098619"/>
    <lineage>
        <taxon>Bacteria</taxon>
        <taxon>Pseudomonadati</taxon>
        <taxon>Pseudomonadota</taxon>
        <taxon>Betaproteobacteria</taxon>
        <taxon>Burkholderiales</taxon>
        <taxon>Sphaerotilaceae</taxon>
        <taxon>Roseateles</taxon>
    </lineage>
</organism>
<reference evidence="6 7" key="1">
    <citation type="submission" date="2023-11" db="EMBL/GenBank/DDBJ databases">
        <title>Paucibacter sp. nov., isolated from fresh soil in Korea.</title>
        <authorList>
            <person name="Le N.T.T."/>
        </authorList>
    </citation>
    <scope>NUCLEOTIDE SEQUENCE [LARGE SCALE GENOMIC DNA]</scope>
    <source>
        <strain evidence="6 7">R3-3</strain>
    </source>
</reference>
<evidence type="ECO:0000259" key="5">
    <source>
        <dbReference type="Pfam" id="PF13657"/>
    </source>
</evidence>
<accession>A0ABU5DS65</accession>
<dbReference type="InterPro" id="IPR052028">
    <property type="entry name" value="HipA_Ser/Thr_kinase"/>
</dbReference>